<dbReference type="Pfam" id="PF04185">
    <property type="entry name" value="Phosphoesterase"/>
    <property type="match status" value="1"/>
</dbReference>
<dbReference type="InterPro" id="IPR017850">
    <property type="entry name" value="Alkaline_phosphatase_core_sf"/>
</dbReference>
<dbReference type="Pfam" id="PF05506">
    <property type="entry name" value="PLipase_C_C"/>
    <property type="match status" value="2"/>
</dbReference>
<dbReference type="InterPro" id="IPR008475">
    <property type="entry name" value="PLipase_C_C"/>
</dbReference>
<evidence type="ECO:0000256" key="1">
    <source>
        <dbReference type="ARBA" id="ARBA00009717"/>
    </source>
</evidence>
<dbReference type="InterPro" id="IPR006311">
    <property type="entry name" value="TAT_signal"/>
</dbReference>
<feature type="domain" description="Bacterial phospholipase C C-terminal" evidence="6">
    <location>
        <begin position="594"/>
        <end position="672"/>
    </location>
</feature>
<feature type="domain" description="Bacterial phospholipase C C-terminal" evidence="6">
    <location>
        <begin position="502"/>
        <end position="584"/>
    </location>
</feature>
<dbReference type="CDD" id="cd16014">
    <property type="entry name" value="PLC"/>
    <property type="match status" value="1"/>
</dbReference>
<evidence type="ECO:0000313" key="7">
    <source>
        <dbReference type="EMBL" id="MFK2874580.1"/>
    </source>
</evidence>
<keyword evidence="3" id="KW-0378">Hydrolase</keyword>
<dbReference type="PANTHER" id="PTHR31956">
    <property type="entry name" value="NON-SPECIFIC PHOSPHOLIPASE C4-RELATED"/>
    <property type="match status" value="1"/>
</dbReference>
<evidence type="ECO:0000256" key="5">
    <source>
        <dbReference type="SAM" id="SignalP"/>
    </source>
</evidence>
<evidence type="ECO:0000256" key="3">
    <source>
        <dbReference type="ARBA" id="ARBA00022801"/>
    </source>
</evidence>
<evidence type="ECO:0000256" key="2">
    <source>
        <dbReference type="ARBA" id="ARBA00012018"/>
    </source>
</evidence>
<gene>
    <name evidence="7" type="ORF">ISP13_13635</name>
</gene>
<comment type="similarity">
    <text evidence="1">Belongs to the bacterial phospholipase C family.</text>
</comment>
<dbReference type="Proteomes" id="UP001620405">
    <property type="component" value="Unassembled WGS sequence"/>
</dbReference>
<evidence type="ECO:0000313" key="8">
    <source>
        <dbReference type="Proteomes" id="UP001620405"/>
    </source>
</evidence>
<dbReference type="NCBIfam" id="TIGR03396">
    <property type="entry name" value="PC_PLC"/>
    <property type="match status" value="1"/>
</dbReference>
<keyword evidence="5" id="KW-0732">Signal</keyword>
<organism evidence="7 8">
    <name type="scientific">Dyella lipolytica</name>
    <dbReference type="NCBI Taxonomy" id="1867835"/>
    <lineage>
        <taxon>Bacteria</taxon>
        <taxon>Pseudomonadati</taxon>
        <taxon>Pseudomonadota</taxon>
        <taxon>Gammaproteobacteria</taxon>
        <taxon>Lysobacterales</taxon>
        <taxon>Rhodanobacteraceae</taxon>
        <taxon>Dyella</taxon>
    </lineage>
</organism>
<dbReference type="PANTHER" id="PTHR31956:SF1">
    <property type="entry name" value="NON-SPECIFIC PHOSPHOLIPASE C1"/>
    <property type="match status" value="1"/>
</dbReference>
<dbReference type="InterPro" id="IPR017767">
    <property type="entry name" value="PC-PLC"/>
</dbReference>
<dbReference type="Gene3D" id="3.40.720.10">
    <property type="entry name" value="Alkaline Phosphatase, subunit A"/>
    <property type="match status" value="2"/>
</dbReference>
<feature type="signal peptide" evidence="5">
    <location>
        <begin position="1"/>
        <end position="29"/>
    </location>
</feature>
<proteinExistence type="inferred from homology"/>
<feature type="region of interest" description="Disordered" evidence="4">
    <location>
        <begin position="452"/>
        <end position="497"/>
    </location>
</feature>
<sequence length="695" mass="77090">MTSMNRRRFLQLLGSTTLASMLPASIARALEIPAHRRTGSIEDVEHIVVLMQENRSFDHYFGTLRGVRGFGDPRPVNLPTGNTVWHQPDGSNYVLPFHPTAPDMGLQFLEDLAHDWISTQAAWNQGHYDQWVPNKGTTTMAYLTRDDIPFHYALADAFTICDAYHCSVMGPTDPNRYYMWTGWVGNDGSGGGPVIDNAEAGYSWSTYPEVLEKAGISWKIYQDIGTGLDANGYWGWTDDAYIGNYGDTSLLYFFQYQNAQPGSPLFEKAKTGTNIAVSGTPFDVLREDVLSNNLPQVSWIVAPEAYTEHPNWPANYGAWYVSQVLDALTSNPEVFSKTALFITFDENDGFFDHMVPPCVPPSSSQGQSTVTTVNEIFPGSAYYPSGPYGMGPRVPMIVVSPWSKGGWVCSEVFDHTSIIRFIERRFESSYPNLQESNITAWRRTVSGDLTSAFDFSKPDGSRPSLPSTGAYVPPDDQRHPDYSPTPPAHQTLPDQEPGLRLARAVPYELRATGRAAQDGNFWIDFENAGRAGACFHVRSANASSGPWYYTVEAGKSLSAAWPTPAAYDLYVHGPNGFFRHFKGDLASRKTTLKIATRYHRDEGHLALLLANEGNAYCNVSIENAYNGESIAYLLAPGERAEKKWHLGDSYGWYDLMARSDAESGFVHRFAGHVETGAPSVSDPAMAQARWRNVQS</sequence>
<dbReference type="RefSeq" id="WP_284402070.1">
    <property type="nucleotide sequence ID" value="NZ_BSNQ01000009.1"/>
</dbReference>
<dbReference type="EC" id="3.1.4.3" evidence="2"/>
<dbReference type="EMBL" id="JADIKG010000012">
    <property type="protein sequence ID" value="MFK2874580.1"/>
    <property type="molecule type" value="Genomic_DNA"/>
</dbReference>
<keyword evidence="8" id="KW-1185">Reference proteome</keyword>
<protein>
    <recommendedName>
        <fullName evidence="2">phospholipase C</fullName>
        <ecNumber evidence="2">3.1.4.3</ecNumber>
    </recommendedName>
</protein>
<dbReference type="PROSITE" id="PS51318">
    <property type="entry name" value="TAT"/>
    <property type="match status" value="1"/>
</dbReference>
<accession>A0ABW8IZ88</accession>
<comment type="caution">
    <text evidence="7">The sequence shown here is derived from an EMBL/GenBank/DDBJ whole genome shotgun (WGS) entry which is preliminary data.</text>
</comment>
<name>A0ABW8IZ88_9GAMM</name>
<evidence type="ECO:0000259" key="6">
    <source>
        <dbReference type="Pfam" id="PF05506"/>
    </source>
</evidence>
<reference evidence="7 8" key="1">
    <citation type="submission" date="2020-10" db="EMBL/GenBank/DDBJ databases">
        <title>Phylogeny of dyella-like bacteria.</title>
        <authorList>
            <person name="Fu J."/>
        </authorList>
    </citation>
    <scope>NUCLEOTIDE SEQUENCE [LARGE SCALE GENOMIC DNA]</scope>
    <source>
        <strain evidence="7 8">DHOB07</strain>
    </source>
</reference>
<evidence type="ECO:0000256" key="4">
    <source>
        <dbReference type="SAM" id="MobiDB-lite"/>
    </source>
</evidence>
<dbReference type="InterPro" id="IPR007312">
    <property type="entry name" value="Phosphoesterase"/>
</dbReference>
<feature type="chain" id="PRO_5046795485" description="phospholipase C" evidence="5">
    <location>
        <begin position="30"/>
        <end position="695"/>
    </location>
</feature>